<keyword evidence="2" id="KW-0732">Signal</keyword>
<keyword evidence="1" id="KW-0472">Membrane</keyword>
<dbReference type="Proteomes" id="UP000838878">
    <property type="component" value="Chromosome 2"/>
</dbReference>
<evidence type="ECO:0000256" key="1">
    <source>
        <dbReference type="SAM" id="Phobius"/>
    </source>
</evidence>
<dbReference type="InterPro" id="IPR012464">
    <property type="entry name" value="DUF1676"/>
</dbReference>
<dbReference type="GO" id="GO:0016020">
    <property type="term" value="C:membrane"/>
    <property type="evidence" value="ECO:0007669"/>
    <property type="project" value="TreeGrafter"/>
</dbReference>
<protein>
    <submittedName>
        <fullName evidence="3">Uncharacterized protein</fullName>
    </submittedName>
</protein>
<proteinExistence type="predicted"/>
<dbReference type="PANTHER" id="PTHR21879:SF17">
    <property type="entry name" value="LD24139P"/>
    <property type="match status" value="1"/>
</dbReference>
<feature type="chain" id="PRO_5035423497" evidence="2">
    <location>
        <begin position="19"/>
        <end position="174"/>
    </location>
</feature>
<feature type="transmembrane region" description="Helical" evidence="1">
    <location>
        <begin position="101"/>
        <end position="121"/>
    </location>
</feature>
<feature type="signal peptide" evidence="2">
    <location>
        <begin position="1"/>
        <end position="18"/>
    </location>
</feature>
<keyword evidence="1" id="KW-0812">Transmembrane</keyword>
<keyword evidence="1" id="KW-1133">Transmembrane helix</keyword>
<evidence type="ECO:0000313" key="3">
    <source>
        <dbReference type="EMBL" id="CAH0721086.1"/>
    </source>
</evidence>
<organism evidence="3 4">
    <name type="scientific">Brenthis ino</name>
    <name type="common">lesser marbled fritillary</name>
    <dbReference type="NCBI Taxonomy" id="405034"/>
    <lineage>
        <taxon>Eukaryota</taxon>
        <taxon>Metazoa</taxon>
        <taxon>Ecdysozoa</taxon>
        <taxon>Arthropoda</taxon>
        <taxon>Hexapoda</taxon>
        <taxon>Insecta</taxon>
        <taxon>Pterygota</taxon>
        <taxon>Neoptera</taxon>
        <taxon>Endopterygota</taxon>
        <taxon>Lepidoptera</taxon>
        <taxon>Glossata</taxon>
        <taxon>Ditrysia</taxon>
        <taxon>Papilionoidea</taxon>
        <taxon>Nymphalidae</taxon>
        <taxon>Heliconiinae</taxon>
        <taxon>Argynnini</taxon>
        <taxon>Brenthis</taxon>
    </lineage>
</organism>
<keyword evidence="4" id="KW-1185">Reference proteome</keyword>
<sequence>MKLKVLCVCLIFVAVCHAAPGTTDDTKLEIFSGVAIEKDATGEDKLNVKFEPGELREAARTFEEARGKIKKYAPLLAGIGVKVVAVLGLLFGALTLMVTKALVVAKLAFLAAAALGIHKYFSGGSLNSISKVSGFQTAPQQWSAPSAAGASYPYARSVNSQDANDLAYKAQIPS</sequence>
<name>A0A8J9UIT7_9NEOP</name>
<dbReference type="PANTHER" id="PTHR21879">
    <property type="entry name" value="FI03362P-RELATED-RELATED"/>
    <property type="match status" value="1"/>
</dbReference>
<reference evidence="3" key="1">
    <citation type="submission" date="2021-12" db="EMBL/GenBank/DDBJ databases">
        <authorList>
            <person name="Martin H S."/>
        </authorList>
    </citation>
    <scope>NUCLEOTIDE SEQUENCE</scope>
</reference>
<gene>
    <name evidence="3" type="ORF">BINO364_LOCUS7228</name>
</gene>
<dbReference type="OrthoDB" id="8191402at2759"/>
<accession>A0A8J9UIT7</accession>
<evidence type="ECO:0000313" key="4">
    <source>
        <dbReference type="Proteomes" id="UP000838878"/>
    </source>
</evidence>
<dbReference type="AlphaFoldDB" id="A0A8J9UIT7"/>
<dbReference type="EMBL" id="OV170222">
    <property type="protein sequence ID" value="CAH0721086.1"/>
    <property type="molecule type" value="Genomic_DNA"/>
</dbReference>
<feature type="transmembrane region" description="Helical" evidence="1">
    <location>
        <begin position="72"/>
        <end position="94"/>
    </location>
</feature>
<evidence type="ECO:0000256" key="2">
    <source>
        <dbReference type="SAM" id="SignalP"/>
    </source>
</evidence>
<feature type="non-terminal residue" evidence="3">
    <location>
        <position position="174"/>
    </location>
</feature>
<dbReference type="Pfam" id="PF07898">
    <property type="entry name" value="DUF1676"/>
    <property type="match status" value="1"/>
</dbReference>